<feature type="region of interest" description="Disordered" evidence="1">
    <location>
        <begin position="1"/>
        <end position="28"/>
    </location>
</feature>
<reference evidence="3" key="1">
    <citation type="submission" date="2018-06" db="EMBL/GenBank/DDBJ databases">
        <authorList>
            <person name="Lum Nde A."/>
            <person name="Hugo C."/>
        </authorList>
    </citation>
    <scope>NUCLEOTIDE SEQUENCE [LARGE SCALE GENOMIC DNA]</scope>
    <source>
        <strain evidence="3">1_F178</strain>
    </source>
</reference>
<name>A0A3D9CAT2_9FLAO</name>
<keyword evidence="3" id="KW-1185">Reference proteome</keyword>
<evidence type="ECO:0000256" key="1">
    <source>
        <dbReference type="SAM" id="MobiDB-lite"/>
    </source>
</evidence>
<accession>A0A3D9CAT2</accession>
<protein>
    <submittedName>
        <fullName evidence="2">Uncharacterized protein</fullName>
    </submittedName>
</protein>
<sequence>MGVNAQKKITSKPAKPATENKTAKPTKQETMDWIGGKMKENLAGKLGDFRHFVSYSNGIFVYKKEMKMNEWYFTTIDLNTVKGMNDEYSKDFYVTGKKLVNTVLEANEYGTEQDFLSISGPNYNDYAAPFSFTADQALVERLKKAFATLIEYNATKKGSNEKF</sequence>
<comment type="caution">
    <text evidence="2">The sequence shown here is derived from an EMBL/GenBank/DDBJ whole genome shotgun (WGS) entry which is preliminary data.</text>
</comment>
<gene>
    <name evidence="2" type="ORF">DRF65_08590</name>
</gene>
<dbReference type="Proteomes" id="UP000256686">
    <property type="component" value="Unassembled WGS sequence"/>
</dbReference>
<organism evidence="2 3">
    <name type="scientific">Chryseobacterium pennae</name>
    <dbReference type="NCBI Taxonomy" id="2258962"/>
    <lineage>
        <taxon>Bacteria</taxon>
        <taxon>Pseudomonadati</taxon>
        <taxon>Bacteroidota</taxon>
        <taxon>Flavobacteriia</taxon>
        <taxon>Flavobacteriales</taxon>
        <taxon>Weeksellaceae</taxon>
        <taxon>Chryseobacterium group</taxon>
        <taxon>Chryseobacterium</taxon>
    </lineage>
</organism>
<dbReference type="AlphaFoldDB" id="A0A3D9CAT2"/>
<evidence type="ECO:0000313" key="3">
    <source>
        <dbReference type="Proteomes" id="UP000256686"/>
    </source>
</evidence>
<proteinExistence type="predicted"/>
<evidence type="ECO:0000313" key="2">
    <source>
        <dbReference type="EMBL" id="REC62869.1"/>
    </source>
</evidence>
<dbReference type="EMBL" id="QNVT01000006">
    <property type="protein sequence ID" value="REC62869.1"/>
    <property type="molecule type" value="Genomic_DNA"/>
</dbReference>